<feature type="chain" id="PRO_5015770922" evidence="2">
    <location>
        <begin position="22"/>
        <end position="308"/>
    </location>
</feature>
<comment type="caution">
    <text evidence="3">The sequence shown here is derived from an EMBL/GenBank/DDBJ whole genome shotgun (WGS) entry which is preliminary data.</text>
</comment>
<sequence length="308" mass="32642">MKAFTFIPAICLLLSSTVVYASPASALVNAIAKFVSKEAAETGAKSISKEVGSEVVERVSVRLVQEGGEKAVTEAAELASKHGPDVIRALDNAPGTTQILKSLDELPVDEVGEAAARLASGSRGKQLAKATDGFGVDALQAELKHPGAGLEYVTTWGKEGGTLCRSLTFDEAILLGKHLDDIAKLPPAQKHQLLELIESSPKEFFAWLGRFIEANPGKTIGSATLLAVVLPNSDRILGGDEVVFDSEGNPVVVSKKGLLSNPVDTLTESATDGVSWLFKGIAIVIVSALAIYAAIKLWYVWRRESRHA</sequence>
<keyword evidence="2" id="KW-0732">Signal</keyword>
<feature type="signal peptide" evidence="2">
    <location>
        <begin position="1"/>
        <end position="21"/>
    </location>
</feature>
<evidence type="ECO:0000256" key="2">
    <source>
        <dbReference type="SAM" id="SignalP"/>
    </source>
</evidence>
<keyword evidence="1" id="KW-0472">Membrane</keyword>
<feature type="transmembrane region" description="Helical" evidence="1">
    <location>
        <begin position="276"/>
        <end position="299"/>
    </location>
</feature>
<evidence type="ECO:0000313" key="4">
    <source>
        <dbReference type="Proteomes" id="UP000239388"/>
    </source>
</evidence>
<gene>
    <name evidence="3" type="ORF">C5Y98_24540</name>
</gene>
<dbReference type="EMBL" id="PUIB01000024">
    <property type="protein sequence ID" value="PQO28932.1"/>
    <property type="molecule type" value="Genomic_DNA"/>
</dbReference>
<evidence type="ECO:0000313" key="3">
    <source>
        <dbReference type="EMBL" id="PQO28932.1"/>
    </source>
</evidence>
<protein>
    <submittedName>
        <fullName evidence="3">Uncharacterized protein</fullName>
    </submittedName>
</protein>
<reference evidence="3 4" key="1">
    <citation type="submission" date="2018-02" db="EMBL/GenBank/DDBJ databases">
        <title>Comparative genomes isolates from brazilian mangrove.</title>
        <authorList>
            <person name="Araujo J.E."/>
            <person name="Taketani R.G."/>
            <person name="Silva M.C.P."/>
            <person name="Loureco M.V."/>
            <person name="Andreote F.D."/>
        </authorList>
    </citation>
    <scope>NUCLEOTIDE SEQUENCE [LARGE SCALE GENOMIC DNA]</scope>
    <source>
        <strain evidence="3 4">NAP PRIS-MGV</strain>
    </source>
</reference>
<evidence type="ECO:0000256" key="1">
    <source>
        <dbReference type="SAM" id="Phobius"/>
    </source>
</evidence>
<accession>A0A2S8F9W9</accession>
<name>A0A2S8F9W9_9BACT</name>
<keyword evidence="1" id="KW-0812">Transmembrane</keyword>
<dbReference type="AlphaFoldDB" id="A0A2S8F9W9"/>
<dbReference type="RefSeq" id="WP_105358300.1">
    <property type="nucleotide sequence ID" value="NZ_PUIB01000024.1"/>
</dbReference>
<dbReference type="OrthoDB" id="265174at2"/>
<dbReference type="Proteomes" id="UP000239388">
    <property type="component" value="Unassembled WGS sequence"/>
</dbReference>
<organism evidence="3 4">
    <name type="scientific">Blastopirellula marina</name>
    <dbReference type="NCBI Taxonomy" id="124"/>
    <lineage>
        <taxon>Bacteria</taxon>
        <taxon>Pseudomonadati</taxon>
        <taxon>Planctomycetota</taxon>
        <taxon>Planctomycetia</taxon>
        <taxon>Pirellulales</taxon>
        <taxon>Pirellulaceae</taxon>
        <taxon>Blastopirellula</taxon>
    </lineage>
</organism>
<proteinExistence type="predicted"/>
<keyword evidence="1" id="KW-1133">Transmembrane helix</keyword>